<dbReference type="SUPFAM" id="SSF101874">
    <property type="entry name" value="YceI-like"/>
    <property type="match status" value="1"/>
</dbReference>
<accession>A0A1W7A995</accession>
<dbReference type="SMART" id="SM00867">
    <property type="entry name" value="YceI"/>
    <property type="match status" value="1"/>
</dbReference>
<evidence type="ECO:0000256" key="1">
    <source>
        <dbReference type="ARBA" id="ARBA00008812"/>
    </source>
</evidence>
<feature type="domain" description="Lipid/polyisoprenoid-binding YceI-like" evidence="2">
    <location>
        <begin position="3"/>
        <end position="168"/>
    </location>
</feature>
<evidence type="ECO:0000313" key="4">
    <source>
        <dbReference type="EMBL" id="QIH77067.1"/>
    </source>
</evidence>
<dbReference type="InterPro" id="IPR036761">
    <property type="entry name" value="TTHA0802/YceI-like_sf"/>
</dbReference>
<reference evidence="4" key="3">
    <citation type="journal article" date="2020" name="Antimicrob. Agents Chemother.">
        <title>The novel macrolide resistance genes mef(D), msr(F) and msr(H) are present on resistance islands in Macrococcus canis, Macrococcus caseolyticus and Staphylococcus aureus.</title>
        <authorList>
            <person name="Schwendener S."/>
            <person name="Dona V."/>
            <person name="Perreten V."/>
        </authorList>
    </citation>
    <scope>NUCLEOTIDE SEQUENCE</scope>
    <source>
        <strain evidence="4">Epi0076A</strain>
    </source>
</reference>
<proteinExistence type="inferred from homology"/>
<reference evidence="3" key="2">
    <citation type="submission" date="2017-04" db="EMBL/GenBank/DDBJ databases">
        <authorList>
            <person name="Afonso C.L."/>
            <person name="Miller P.J."/>
            <person name="Scott M.A."/>
            <person name="Spackman E."/>
            <person name="Goraichik I."/>
            <person name="Dimitrov K.M."/>
            <person name="Suarez D.L."/>
            <person name="Swayne D.E."/>
        </authorList>
    </citation>
    <scope>NUCLEOTIDE SEQUENCE</scope>
    <source>
        <strain evidence="3">KM45013</strain>
    </source>
</reference>
<dbReference type="Gene3D" id="2.40.128.110">
    <property type="entry name" value="Lipid/polyisoprenoid-binding, YceI-like"/>
    <property type="match status" value="1"/>
</dbReference>
<dbReference type="Proteomes" id="UP000194154">
    <property type="component" value="Chromosome"/>
</dbReference>
<dbReference type="RefSeq" id="WP_086041421.1">
    <property type="nucleotide sequence ID" value="NZ_CBCRZA010000009.1"/>
</dbReference>
<dbReference type="PANTHER" id="PTHR34406:SF1">
    <property type="entry name" value="PROTEIN YCEI"/>
    <property type="match status" value="1"/>
</dbReference>
<dbReference type="KEGG" id="mcak:MCCS_00160"/>
<comment type="similarity">
    <text evidence="1">Belongs to the UPF0312 family.</text>
</comment>
<dbReference type="Proteomes" id="UP000501122">
    <property type="component" value="Chromosome"/>
</dbReference>
<evidence type="ECO:0000313" key="5">
    <source>
        <dbReference type="Proteomes" id="UP000194154"/>
    </source>
</evidence>
<dbReference type="STRING" id="1855823.MCCS_00160"/>
<gene>
    <name evidence="4" type="ORF">GTN30_00075</name>
    <name evidence="3" type="ORF">MCCS_00160</name>
</gene>
<dbReference type="AlphaFoldDB" id="A0A1W7A995"/>
<name>A0A1W7A995_9STAP</name>
<reference evidence="3 5" key="1">
    <citation type="journal article" date="2017" name="Int. J. Syst. Evol. Microbiol.">
        <title>Macrococcus canis sp. nov., a skin bacterium associated with infections in dogs.</title>
        <authorList>
            <person name="Gobeli Brawand S."/>
            <person name="Cotting K."/>
            <person name="Gomez-Sanz E."/>
            <person name="Collaud A."/>
            <person name="Thomann A."/>
            <person name="Brodard I."/>
            <person name="Rodriguez-Campos S."/>
            <person name="Strauss C."/>
            <person name="Perreten V."/>
        </authorList>
    </citation>
    <scope>NUCLEOTIDE SEQUENCE [LARGE SCALE GENOMIC DNA]</scope>
    <source>
        <strain evidence="3 5">KM45013</strain>
    </source>
</reference>
<dbReference type="OrthoDB" id="9811006at2"/>
<dbReference type="EMBL" id="CP047363">
    <property type="protein sequence ID" value="QIH77067.1"/>
    <property type="molecule type" value="Genomic_DNA"/>
</dbReference>
<protein>
    <submittedName>
        <fullName evidence="4">Polyisoprenoid-binding protein</fullName>
    </submittedName>
</protein>
<evidence type="ECO:0000313" key="3">
    <source>
        <dbReference type="EMBL" id="ARQ05690.1"/>
    </source>
</evidence>
<dbReference type="Pfam" id="PF04264">
    <property type="entry name" value="YceI"/>
    <property type="match status" value="1"/>
</dbReference>
<evidence type="ECO:0000259" key="2">
    <source>
        <dbReference type="SMART" id="SM00867"/>
    </source>
</evidence>
<dbReference type="InterPro" id="IPR007372">
    <property type="entry name" value="Lipid/polyisoprenoid-bd_YceI"/>
</dbReference>
<keyword evidence="5" id="KW-1185">Reference proteome</keyword>
<dbReference type="PANTHER" id="PTHR34406">
    <property type="entry name" value="PROTEIN YCEI"/>
    <property type="match status" value="1"/>
</dbReference>
<organism evidence="3 5">
    <name type="scientific">Macrococcoides canis</name>
    <dbReference type="NCBI Taxonomy" id="1855823"/>
    <lineage>
        <taxon>Bacteria</taxon>
        <taxon>Bacillati</taxon>
        <taxon>Bacillota</taxon>
        <taxon>Bacilli</taxon>
        <taxon>Bacillales</taxon>
        <taxon>Staphylococcaceae</taxon>
        <taxon>Macrococcoides</taxon>
    </lineage>
</organism>
<dbReference type="EMBL" id="CP021059">
    <property type="protein sequence ID" value="ARQ05690.1"/>
    <property type="molecule type" value="Genomic_DNA"/>
</dbReference>
<dbReference type="GeneID" id="35294176"/>
<sequence length="171" mass="18954">MTNFKLDTAHSNVEFSIKHLMVSKVKGEFTEFDGQATGDINDLSSLQLTATVKVDSIDTNNADRDGHLKSADFFDVEKYPEIKFVSKSITENKITGDLTIKDQTHEETFDLEFNGVHKNPMDGSSVTGFIVNGSVNREKYGMNFNQALETGGVMVGKEAKFEVNAEFGIEE</sequence>